<feature type="transmembrane region" description="Helical" evidence="7">
    <location>
        <begin position="104"/>
        <end position="124"/>
    </location>
</feature>
<feature type="transmembrane region" description="Helical" evidence="7">
    <location>
        <begin position="74"/>
        <end position="98"/>
    </location>
</feature>
<evidence type="ECO:0000259" key="8">
    <source>
        <dbReference type="PROSITE" id="PS50850"/>
    </source>
</evidence>
<evidence type="ECO:0000256" key="5">
    <source>
        <dbReference type="ARBA" id="ARBA00022989"/>
    </source>
</evidence>
<dbReference type="Proteomes" id="UP000185596">
    <property type="component" value="Unassembled WGS sequence"/>
</dbReference>
<dbReference type="EMBL" id="MSIE01000031">
    <property type="protein sequence ID" value="OLF16231.1"/>
    <property type="molecule type" value="Genomic_DNA"/>
</dbReference>
<evidence type="ECO:0000256" key="3">
    <source>
        <dbReference type="ARBA" id="ARBA00022475"/>
    </source>
</evidence>
<accession>A0A1Q8CPF7</accession>
<feature type="transmembrane region" description="Helical" evidence="7">
    <location>
        <begin position="191"/>
        <end position="210"/>
    </location>
</feature>
<dbReference type="RefSeq" id="WP_075126822.1">
    <property type="nucleotide sequence ID" value="NZ_MSIE01000031.1"/>
</dbReference>
<dbReference type="InterPro" id="IPR011701">
    <property type="entry name" value="MFS"/>
</dbReference>
<dbReference type="Pfam" id="PF07690">
    <property type="entry name" value="MFS_1"/>
    <property type="match status" value="1"/>
</dbReference>
<feature type="transmembrane region" description="Helical" evidence="7">
    <location>
        <begin position="254"/>
        <end position="276"/>
    </location>
</feature>
<feature type="transmembrane region" description="Helical" evidence="7">
    <location>
        <begin position="216"/>
        <end position="233"/>
    </location>
</feature>
<keyword evidence="2" id="KW-0813">Transport</keyword>
<evidence type="ECO:0000313" key="9">
    <source>
        <dbReference type="EMBL" id="OLF16231.1"/>
    </source>
</evidence>
<dbReference type="PANTHER" id="PTHR42718">
    <property type="entry name" value="MAJOR FACILITATOR SUPERFAMILY MULTIDRUG TRANSPORTER MFSC"/>
    <property type="match status" value="1"/>
</dbReference>
<gene>
    <name evidence="9" type="ORF">BU204_17845</name>
</gene>
<dbReference type="PANTHER" id="PTHR42718:SF46">
    <property type="entry name" value="BLR6921 PROTEIN"/>
    <property type="match status" value="1"/>
</dbReference>
<feature type="transmembrane region" description="Helical" evidence="7">
    <location>
        <begin position="282"/>
        <end position="303"/>
    </location>
</feature>
<keyword evidence="10" id="KW-1185">Reference proteome</keyword>
<proteinExistence type="predicted"/>
<evidence type="ECO:0000256" key="7">
    <source>
        <dbReference type="SAM" id="Phobius"/>
    </source>
</evidence>
<evidence type="ECO:0000256" key="1">
    <source>
        <dbReference type="ARBA" id="ARBA00004651"/>
    </source>
</evidence>
<dbReference type="GO" id="GO:0005886">
    <property type="term" value="C:plasma membrane"/>
    <property type="evidence" value="ECO:0007669"/>
    <property type="project" value="UniProtKB-SubCell"/>
</dbReference>
<feature type="transmembrane region" description="Helical" evidence="7">
    <location>
        <begin position="315"/>
        <end position="334"/>
    </location>
</feature>
<comment type="subcellular location">
    <subcellularLocation>
        <location evidence="1">Cell membrane</location>
        <topology evidence="1">Multi-pass membrane protein</topology>
    </subcellularLocation>
</comment>
<feature type="transmembrane region" description="Helical" evidence="7">
    <location>
        <begin position="7"/>
        <end position="27"/>
    </location>
</feature>
<comment type="caution">
    <text evidence="9">The sequence shown here is derived from an EMBL/GenBank/DDBJ whole genome shotgun (WGS) entry which is preliminary data.</text>
</comment>
<feature type="transmembrane region" description="Helical" evidence="7">
    <location>
        <begin position="373"/>
        <end position="398"/>
    </location>
</feature>
<feature type="transmembrane region" description="Helical" evidence="7">
    <location>
        <begin position="39"/>
        <end position="62"/>
    </location>
</feature>
<keyword evidence="6 7" id="KW-0472">Membrane</keyword>
<evidence type="ECO:0000256" key="4">
    <source>
        <dbReference type="ARBA" id="ARBA00022692"/>
    </source>
</evidence>
<sequence length="439" mass="44066">MSRAGFVVLGTVQVVLIASITVVTVALPTMGRELGLGHAGLTLVSTAYGLSFGGLLLVAGRLADRWGHRRALRAGLLGFTAASLVAATAPTAAVLLAARFAQGATAALIAPAAMALVTALFSDARRRTRALVLWGGLAGLGATSGNLLSGLTSGAASWRWAFVVPALLAVAAALLAPALLPSGPQPARVPLGVPGAALATAGLTAVSVGLVHPRAWIALVVGCLALVGFVAVERRAAAPLLPPDLPASPGRVRALVVIVATAAAMATAFFLLSLYLQQVRGLSPIMTSLVFLPFGLVQLVTWGGSARLVERLGPWPAILVGLAATAAGFLLLAAGALAPVAIGAALLVLPFGMTTAFCGAMPAVTRDTPPDRAGVMAAVANTAMEVGPTLGLAVYASVAATAGYRLAFFAVATVTALVGVVAARTAFLSKVPTREQETR</sequence>
<keyword evidence="4 7" id="KW-0812">Transmembrane</keyword>
<feature type="domain" description="Major facilitator superfamily (MFS) profile" evidence="8">
    <location>
        <begin position="5"/>
        <end position="430"/>
    </location>
</feature>
<dbReference type="OrthoDB" id="4325372at2"/>
<dbReference type="PROSITE" id="PS50850">
    <property type="entry name" value="MFS"/>
    <property type="match status" value="1"/>
</dbReference>
<evidence type="ECO:0000256" key="6">
    <source>
        <dbReference type="ARBA" id="ARBA00023136"/>
    </source>
</evidence>
<dbReference type="GO" id="GO:0022857">
    <property type="term" value="F:transmembrane transporter activity"/>
    <property type="evidence" value="ECO:0007669"/>
    <property type="project" value="InterPro"/>
</dbReference>
<evidence type="ECO:0000256" key="2">
    <source>
        <dbReference type="ARBA" id="ARBA00022448"/>
    </source>
</evidence>
<dbReference type="InterPro" id="IPR020846">
    <property type="entry name" value="MFS_dom"/>
</dbReference>
<keyword evidence="3" id="KW-1003">Cell membrane</keyword>
<feature type="transmembrane region" description="Helical" evidence="7">
    <location>
        <begin position="340"/>
        <end position="361"/>
    </location>
</feature>
<evidence type="ECO:0000313" key="10">
    <source>
        <dbReference type="Proteomes" id="UP000185596"/>
    </source>
</evidence>
<reference evidence="9 10" key="1">
    <citation type="submission" date="2016-12" db="EMBL/GenBank/DDBJ databases">
        <title>The draft genome sequence of Actinophytocola sp. 11-183.</title>
        <authorList>
            <person name="Wang W."/>
            <person name="Yuan L."/>
        </authorList>
    </citation>
    <scope>NUCLEOTIDE SEQUENCE [LARGE SCALE GENOMIC DNA]</scope>
    <source>
        <strain evidence="9 10">11-183</strain>
    </source>
</reference>
<name>A0A1Q8CPF7_9PSEU</name>
<organism evidence="9 10">
    <name type="scientific">Actinophytocola xanthii</name>
    <dbReference type="NCBI Taxonomy" id="1912961"/>
    <lineage>
        <taxon>Bacteria</taxon>
        <taxon>Bacillati</taxon>
        <taxon>Actinomycetota</taxon>
        <taxon>Actinomycetes</taxon>
        <taxon>Pseudonocardiales</taxon>
        <taxon>Pseudonocardiaceae</taxon>
    </lineage>
</organism>
<dbReference type="InterPro" id="IPR036259">
    <property type="entry name" value="MFS_trans_sf"/>
</dbReference>
<feature type="transmembrane region" description="Helical" evidence="7">
    <location>
        <begin position="404"/>
        <end position="427"/>
    </location>
</feature>
<dbReference type="AlphaFoldDB" id="A0A1Q8CPF7"/>
<dbReference type="STRING" id="1912961.BU204_17845"/>
<protein>
    <recommendedName>
        <fullName evidence="8">Major facilitator superfamily (MFS) profile domain-containing protein</fullName>
    </recommendedName>
</protein>
<dbReference type="SUPFAM" id="SSF103473">
    <property type="entry name" value="MFS general substrate transporter"/>
    <property type="match status" value="1"/>
</dbReference>
<keyword evidence="5 7" id="KW-1133">Transmembrane helix</keyword>
<feature type="transmembrane region" description="Helical" evidence="7">
    <location>
        <begin position="131"/>
        <end position="152"/>
    </location>
</feature>
<dbReference type="Gene3D" id="1.20.1250.20">
    <property type="entry name" value="MFS general substrate transporter like domains"/>
    <property type="match status" value="2"/>
</dbReference>
<feature type="transmembrane region" description="Helical" evidence="7">
    <location>
        <begin position="158"/>
        <end position="179"/>
    </location>
</feature>